<organism evidence="20 21">
    <name type="scientific">Microctonus aethiopoides</name>
    <dbReference type="NCBI Taxonomy" id="144406"/>
    <lineage>
        <taxon>Eukaryota</taxon>
        <taxon>Metazoa</taxon>
        <taxon>Ecdysozoa</taxon>
        <taxon>Arthropoda</taxon>
        <taxon>Hexapoda</taxon>
        <taxon>Insecta</taxon>
        <taxon>Pterygota</taxon>
        <taxon>Neoptera</taxon>
        <taxon>Endopterygota</taxon>
        <taxon>Hymenoptera</taxon>
        <taxon>Apocrita</taxon>
        <taxon>Ichneumonoidea</taxon>
        <taxon>Braconidae</taxon>
        <taxon>Euphorinae</taxon>
        <taxon>Microctonus</taxon>
    </lineage>
</organism>
<keyword evidence="11" id="KW-0333">Golgi apparatus</keyword>
<dbReference type="PANTHER" id="PTHR19300">
    <property type="entry name" value="BETA-1,4-GALACTOSYLTRANSFERASE"/>
    <property type="match status" value="1"/>
</dbReference>
<comment type="cofactor">
    <cofactor evidence="1 16">
        <name>Mn(2+)</name>
        <dbReference type="ChEBI" id="CHEBI:29035"/>
    </cofactor>
</comment>
<dbReference type="EMBL" id="JAQQBS010001424">
    <property type="protein sequence ID" value="KAK0159158.1"/>
    <property type="molecule type" value="Genomic_DNA"/>
</dbReference>
<comment type="subcellular location">
    <subcellularLocation>
        <location evidence="2">Golgi apparatus membrane</location>
        <topology evidence="2">Single-pass type II membrane protein</topology>
    </subcellularLocation>
    <subcellularLocation>
        <location evidence="16">Membrane</location>
        <topology evidence="16">Single-pass type II membrane protein</topology>
    </subcellularLocation>
</comment>
<evidence type="ECO:0000256" key="8">
    <source>
        <dbReference type="ARBA" id="ARBA00022723"/>
    </source>
</evidence>
<evidence type="ECO:0000256" key="6">
    <source>
        <dbReference type="ARBA" id="ARBA00022679"/>
    </source>
</evidence>
<dbReference type="PRINTS" id="PR02050">
    <property type="entry name" value="B14GALTRFASE"/>
</dbReference>
<dbReference type="GO" id="GO:0000139">
    <property type="term" value="C:Golgi membrane"/>
    <property type="evidence" value="ECO:0007669"/>
    <property type="project" value="UniProtKB-SubCell"/>
</dbReference>
<proteinExistence type="inferred from homology"/>
<keyword evidence="5 16" id="KW-0328">Glycosyltransferase</keyword>
<evidence type="ECO:0000256" key="16">
    <source>
        <dbReference type="RuleBase" id="RU368121"/>
    </source>
</evidence>
<accession>A0AA39C794</accession>
<evidence type="ECO:0000256" key="15">
    <source>
        <dbReference type="ARBA" id="ARBA00051458"/>
    </source>
</evidence>
<sequence>MNSQWKKFRSKYLLISILISFVITCFISLLPFGTDDCKCEECKTHSKENYLKPIISSHGWKPSQKFDHHLAILVPFRDRFAELLSFAPHMKQFLDKQNIHYHIFILHQIDKFRFNRASLINVGFIHVKNEFDYIAMHDVDLLPMNDNLSYKFPNVGPYHISSPNLHPRYHYSTFIGGILLINRNHFMLVNGMSNKYWGWGLEDDEFYVRLKEAKLKVHRPNNVSTGTHNTFKHIHDKNHRKRDMAKCFNQREVTRKRDRQTGLNNVLYNIDDVVNITISNVSMTILNIALICDKSITPWCECTKTNEIIYQGIKERKEAVDDETQDHGVESRKNYN</sequence>
<keyword evidence="14 16" id="KW-0464">Manganese</keyword>
<feature type="domain" description="Galactosyltransferase C-terminal" evidence="18">
    <location>
        <begin position="158"/>
        <end position="233"/>
    </location>
</feature>
<comment type="function">
    <text evidence="16">Catalyzes the transfer of galactose onto proteins or lipids.</text>
</comment>
<dbReference type="InterPro" id="IPR027791">
    <property type="entry name" value="Galactosyl_T_C"/>
</dbReference>
<evidence type="ECO:0000256" key="1">
    <source>
        <dbReference type="ARBA" id="ARBA00001936"/>
    </source>
</evidence>
<evidence type="ECO:0000256" key="11">
    <source>
        <dbReference type="ARBA" id="ARBA00023034"/>
    </source>
</evidence>
<dbReference type="FunFam" id="3.90.550.10:FF:000062">
    <property type="entry name" value="beta-1,4-galactosyltransferase 7 isoform X1"/>
    <property type="match status" value="1"/>
</dbReference>
<dbReference type="AlphaFoldDB" id="A0AA39C794"/>
<dbReference type="InterPro" id="IPR003859">
    <property type="entry name" value="Galactosyl_T"/>
</dbReference>
<dbReference type="PANTHER" id="PTHR19300:SF30">
    <property type="entry name" value="BETA-1,4-GALACTOSYLTRANSFERASE 7"/>
    <property type="match status" value="1"/>
</dbReference>
<evidence type="ECO:0000256" key="12">
    <source>
        <dbReference type="ARBA" id="ARBA00023136"/>
    </source>
</evidence>
<dbReference type="EC" id="2.4.1.-" evidence="16"/>
<keyword evidence="10 16" id="KW-1133">Transmembrane helix</keyword>
<evidence type="ECO:0000259" key="19">
    <source>
        <dbReference type="Pfam" id="PF13733"/>
    </source>
</evidence>
<evidence type="ECO:0000256" key="14">
    <source>
        <dbReference type="ARBA" id="ARBA00023211"/>
    </source>
</evidence>
<keyword evidence="7 16" id="KW-0812">Transmembrane</keyword>
<dbReference type="Proteomes" id="UP001168990">
    <property type="component" value="Unassembled WGS sequence"/>
</dbReference>
<dbReference type="Pfam" id="PF13733">
    <property type="entry name" value="Glyco_transf_7N"/>
    <property type="match status" value="1"/>
</dbReference>
<dbReference type="GO" id="GO:0030166">
    <property type="term" value="P:proteoglycan biosynthetic process"/>
    <property type="evidence" value="ECO:0007669"/>
    <property type="project" value="TreeGrafter"/>
</dbReference>
<evidence type="ECO:0000256" key="7">
    <source>
        <dbReference type="ARBA" id="ARBA00022692"/>
    </source>
</evidence>
<evidence type="ECO:0000256" key="13">
    <source>
        <dbReference type="ARBA" id="ARBA00023180"/>
    </source>
</evidence>
<evidence type="ECO:0000256" key="4">
    <source>
        <dbReference type="ARBA" id="ARBA00005735"/>
    </source>
</evidence>
<dbReference type="Pfam" id="PF02709">
    <property type="entry name" value="Glyco_transf_7C"/>
    <property type="match status" value="1"/>
</dbReference>
<feature type="domain" description="Galactosyltransferase N-terminal" evidence="19">
    <location>
        <begin position="53"/>
        <end position="151"/>
    </location>
</feature>
<comment type="similarity">
    <text evidence="4 16">Belongs to the glycosyltransferase 7 family.</text>
</comment>
<reference evidence="20" key="2">
    <citation type="submission" date="2023-03" db="EMBL/GenBank/DDBJ databases">
        <authorList>
            <person name="Inwood S.N."/>
            <person name="Skelly J.G."/>
            <person name="Guhlin J."/>
            <person name="Harrop T.W.R."/>
            <person name="Goldson S.G."/>
            <person name="Dearden P.K."/>
        </authorList>
    </citation>
    <scope>NUCLEOTIDE SEQUENCE</scope>
    <source>
        <strain evidence="20">Irish</strain>
        <tissue evidence="20">Whole body</tissue>
    </source>
</reference>
<comment type="caution">
    <text evidence="20">The sequence shown here is derived from an EMBL/GenBank/DDBJ whole genome shotgun (WGS) entry which is preliminary data.</text>
</comment>
<dbReference type="CDD" id="cd00899">
    <property type="entry name" value="b4GalT"/>
    <property type="match status" value="1"/>
</dbReference>
<dbReference type="InterPro" id="IPR027995">
    <property type="entry name" value="Galactosyl_T_N"/>
</dbReference>
<reference evidence="20" key="1">
    <citation type="journal article" date="2023" name="bioRxiv">
        <title>Scaffold-level genome assemblies of two parasitoid biocontrol wasps reveal the parthenogenesis mechanism and an associated novel virus.</title>
        <authorList>
            <person name="Inwood S."/>
            <person name="Skelly J."/>
            <person name="Guhlin J."/>
            <person name="Harrop T."/>
            <person name="Goldson S."/>
            <person name="Dearden P."/>
        </authorList>
    </citation>
    <scope>NUCLEOTIDE SEQUENCE</scope>
    <source>
        <strain evidence="20">Irish</strain>
        <tissue evidence="20">Whole body</tissue>
    </source>
</reference>
<keyword evidence="13 16" id="KW-0325">Glycoprotein</keyword>
<evidence type="ECO:0000256" key="10">
    <source>
        <dbReference type="ARBA" id="ARBA00022989"/>
    </source>
</evidence>
<feature type="transmembrane region" description="Helical" evidence="16">
    <location>
        <begin position="12"/>
        <end position="33"/>
    </location>
</feature>
<dbReference type="SUPFAM" id="SSF53448">
    <property type="entry name" value="Nucleotide-diphospho-sugar transferases"/>
    <property type="match status" value="1"/>
</dbReference>
<protein>
    <recommendedName>
        <fullName evidence="16">Beta-1,4-N-acetylgalactosaminyltransferase</fullName>
        <ecNumber evidence="16">2.4.1.-</ecNumber>
    </recommendedName>
    <alternativeName>
        <fullName evidence="16">Beta-4-GalNAcT</fullName>
    </alternativeName>
</protein>
<evidence type="ECO:0000313" key="20">
    <source>
        <dbReference type="EMBL" id="KAK0159158.1"/>
    </source>
</evidence>
<keyword evidence="21" id="KW-1185">Reference proteome</keyword>
<evidence type="ECO:0000256" key="9">
    <source>
        <dbReference type="ARBA" id="ARBA00022968"/>
    </source>
</evidence>
<evidence type="ECO:0000313" key="21">
    <source>
        <dbReference type="Proteomes" id="UP001168990"/>
    </source>
</evidence>
<comment type="catalytic activity">
    <reaction evidence="15">
        <text>3-O-(beta-D-xylosyl)-L-seryl-[protein] + UDP-alpha-D-galactose = 3-O-(beta-D-galactosyl-(1-&gt;4)-beta-D-xylosyl)-L-seryl-[protein] + UDP + H(+)</text>
        <dbReference type="Rhea" id="RHEA:15297"/>
        <dbReference type="Rhea" id="RHEA-COMP:12567"/>
        <dbReference type="Rhea" id="RHEA-COMP:12570"/>
        <dbReference type="ChEBI" id="CHEBI:15378"/>
        <dbReference type="ChEBI" id="CHEBI:58223"/>
        <dbReference type="ChEBI" id="CHEBI:66914"/>
        <dbReference type="ChEBI" id="CHEBI:132085"/>
        <dbReference type="ChEBI" id="CHEBI:132088"/>
        <dbReference type="EC" id="2.4.1.133"/>
    </reaction>
</comment>
<name>A0AA39C794_9HYME</name>
<evidence type="ECO:0000256" key="5">
    <source>
        <dbReference type="ARBA" id="ARBA00022676"/>
    </source>
</evidence>
<dbReference type="InterPro" id="IPR029044">
    <property type="entry name" value="Nucleotide-diphossugar_trans"/>
</dbReference>
<evidence type="ECO:0000259" key="18">
    <source>
        <dbReference type="Pfam" id="PF02709"/>
    </source>
</evidence>
<keyword evidence="8 16" id="KW-0479">Metal-binding</keyword>
<dbReference type="Gene3D" id="3.90.550.10">
    <property type="entry name" value="Spore Coat Polysaccharide Biosynthesis Protein SpsA, Chain A"/>
    <property type="match status" value="1"/>
</dbReference>
<dbReference type="GO" id="GO:0046525">
    <property type="term" value="F:xylosylprotein 4-beta-galactosyltransferase activity"/>
    <property type="evidence" value="ECO:0007669"/>
    <property type="project" value="UniProtKB-EC"/>
</dbReference>
<evidence type="ECO:0000256" key="3">
    <source>
        <dbReference type="ARBA" id="ARBA00004922"/>
    </source>
</evidence>
<evidence type="ECO:0000256" key="2">
    <source>
        <dbReference type="ARBA" id="ARBA00004323"/>
    </source>
</evidence>
<dbReference type="GO" id="GO:0046872">
    <property type="term" value="F:metal ion binding"/>
    <property type="evidence" value="ECO:0007669"/>
    <property type="project" value="UniProtKB-UniRule"/>
</dbReference>
<keyword evidence="9 16" id="KW-0735">Signal-anchor</keyword>
<gene>
    <name evidence="20" type="ORF">PV328_010079</name>
</gene>
<comment type="pathway">
    <text evidence="3 16">Protein modification; protein glycosylation.</text>
</comment>
<evidence type="ECO:0000256" key="17">
    <source>
        <dbReference type="SAM" id="MobiDB-lite"/>
    </source>
</evidence>
<dbReference type="GO" id="GO:0005975">
    <property type="term" value="P:carbohydrate metabolic process"/>
    <property type="evidence" value="ECO:0007669"/>
    <property type="project" value="InterPro"/>
</dbReference>
<keyword evidence="12 16" id="KW-0472">Membrane</keyword>
<keyword evidence="6 16" id="KW-0808">Transferase</keyword>
<feature type="region of interest" description="Disordered" evidence="17">
    <location>
        <begin position="317"/>
        <end position="336"/>
    </location>
</feature>